<comment type="similarity">
    <text evidence="1">Belongs to the SufE family.</text>
</comment>
<dbReference type="RefSeq" id="WP_207858102.1">
    <property type="nucleotide sequence ID" value="NZ_JAFREP010000005.1"/>
</dbReference>
<dbReference type="Pfam" id="PF02657">
    <property type="entry name" value="SufE"/>
    <property type="match status" value="1"/>
</dbReference>
<dbReference type="Proteomes" id="UP000664417">
    <property type="component" value="Unassembled WGS sequence"/>
</dbReference>
<comment type="caution">
    <text evidence="3">The sequence shown here is derived from an EMBL/GenBank/DDBJ whole genome shotgun (WGS) entry which is preliminary data.</text>
</comment>
<dbReference type="EMBL" id="JAFREP010000005">
    <property type="protein sequence ID" value="MBO1318370.1"/>
    <property type="molecule type" value="Genomic_DNA"/>
</dbReference>
<evidence type="ECO:0000313" key="4">
    <source>
        <dbReference type="Proteomes" id="UP000664417"/>
    </source>
</evidence>
<dbReference type="PANTHER" id="PTHR43597:SF5">
    <property type="entry name" value="SUFE-LIKE PROTEIN 2, CHLOROPLASTIC"/>
    <property type="match status" value="1"/>
</dbReference>
<feature type="domain" description="Fe-S metabolism associated" evidence="2">
    <location>
        <begin position="13"/>
        <end position="135"/>
    </location>
</feature>
<dbReference type="SUPFAM" id="SSF82649">
    <property type="entry name" value="SufE/NifU"/>
    <property type="match status" value="1"/>
</dbReference>
<dbReference type="Gene3D" id="3.90.1010.10">
    <property type="match status" value="1"/>
</dbReference>
<keyword evidence="4" id="KW-1185">Reference proteome</keyword>
<proteinExistence type="inferred from homology"/>
<organism evidence="3 4">
    <name type="scientific">Acanthopleuribacter pedis</name>
    <dbReference type="NCBI Taxonomy" id="442870"/>
    <lineage>
        <taxon>Bacteria</taxon>
        <taxon>Pseudomonadati</taxon>
        <taxon>Acidobacteriota</taxon>
        <taxon>Holophagae</taxon>
        <taxon>Acanthopleuribacterales</taxon>
        <taxon>Acanthopleuribacteraceae</taxon>
        <taxon>Acanthopleuribacter</taxon>
    </lineage>
</organism>
<dbReference type="AlphaFoldDB" id="A0A8J7QGW6"/>
<accession>A0A8J7QGW6</accession>
<reference evidence="3" key="1">
    <citation type="submission" date="2021-03" db="EMBL/GenBank/DDBJ databases">
        <authorList>
            <person name="Wang G."/>
        </authorList>
    </citation>
    <scope>NUCLEOTIDE SEQUENCE</scope>
    <source>
        <strain evidence="3">KCTC 12899</strain>
    </source>
</reference>
<evidence type="ECO:0000259" key="2">
    <source>
        <dbReference type="Pfam" id="PF02657"/>
    </source>
</evidence>
<dbReference type="InterPro" id="IPR003808">
    <property type="entry name" value="Fe-S_metab-assoc_dom"/>
</dbReference>
<name>A0A8J7QGW6_9BACT</name>
<gene>
    <name evidence="3" type="ORF">J3U88_07880</name>
</gene>
<evidence type="ECO:0000313" key="3">
    <source>
        <dbReference type="EMBL" id="MBO1318370.1"/>
    </source>
</evidence>
<sequence>MPLGELTTEELLENFDLFEDWEERYRYLIDLGRKLPAFPESAKNDTNKVDGCISQVWMTADVSEETPPRIILTADSDAHIVKGLIAVLLVVYSHKTAAEVRAVDINAVFEQLELGSHISVNRRNGFYAMVERIKQFAAA</sequence>
<evidence type="ECO:0000256" key="1">
    <source>
        <dbReference type="ARBA" id="ARBA00010282"/>
    </source>
</evidence>
<protein>
    <submittedName>
        <fullName evidence="3">SufE family protein</fullName>
    </submittedName>
</protein>
<dbReference type="PANTHER" id="PTHR43597">
    <property type="entry name" value="SULFUR ACCEPTOR PROTEIN CSDE"/>
    <property type="match status" value="1"/>
</dbReference>